<dbReference type="SUPFAM" id="SSF53756">
    <property type="entry name" value="UDP-Glycosyltransferase/glycogen phosphorylase"/>
    <property type="match status" value="1"/>
</dbReference>
<name>A0AA52ED04_9PROT</name>
<dbReference type="EMBL" id="CP123872">
    <property type="protein sequence ID" value="WND03182.1"/>
    <property type="molecule type" value="Genomic_DNA"/>
</dbReference>
<sequence length="522" mass="60312">MSKRKKYIASKIPVTAEKVLEISHEEEDIASLYRMLNPTVVYDSLSIAAYVNDQDILSKDELLAVLSALDLSSYDTIILSHLFEFTVEIQKLIRGLLTLIKAETTLLFEFLIEPKAGASKKPLMRLSTDVRFRHFVNIDGMKKFLEKQGVHLYRQKTIQANSALSQKFENCILVAQKQPSRPLIHAHQMVYAKSMMTARYKPWVDAINSIPNISAQNHIKPTVIPRTSVENKLMIIQRQLAPDRERYTRMMQRIYANNWMTIAEWDDHPGLLPEGIVEMWHANPWHPMTSQHAVQVSTQRLKDVISEHHPYVYLMPNALHQRQHYAEKPLDKLHIVVAALHRDNANSLIIPALEAAMAHEHVHLHVVNNAGLHKALKRYEEKITLYNYLSYQEYKDLLRRCHICLSPLEGTPTEQCKTDLKFQECSNASTVFIGSPCIYQETVNHGTDGFIARSQEEWTQLLMALLNSPEQLHAVSKSAWDAIGHRLQSALIKDRVAVYYELFERREEMTRKLHERHPELKI</sequence>
<gene>
    <name evidence="1" type="ORF">QGN29_02220</name>
</gene>
<dbReference type="RefSeq" id="WP_310799031.1">
    <property type="nucleotide sequence ID" value="NZ_CP123872.1"/>
</dbReference>
<organism evidence="1 2">
    <name type="scientific">Temperatibacter marinus</name>
    <dbReference type="NCBI Taxonomy" id="1456591"/>
    <lineage>
        <taxon>Bacteria</taxon>
        <taxon>Pseudomonadati</taxon>
        <taxon>Pseudomonadota</taxon>
        <taxon>Alphaproteobacteria</taxon>
        <taxon>Kordiimonadales</taxon>
        <taxon>Temperatibacteraceae</taxon>
        <taxon>Temperatibacter</taxon>
    </lineage>
</organism>
<protein>
    <recommendedName>
        <fullName evidence="3">Glycosyltransferase</fullName>
    </recommendedName>
</protein>
<evidence type="ECO:0000313" key="1">
    <source>
        <dbReference type="EMBL" id="WND03182.1"/>
    </source>
</evidence>
<dbReference type="Proteomes" id="UP001268683">
    <property type="component" value="Chromosome"/>
</dbReference>
<evidence type="ECO:0008006" key="3">
    <source>
        <dbReference type="Google" id="ProtNLM"/>
    </source>
</evidence>
<dbReference type="Gene3D" id="3.40.50.2000">
    <property type="entry name" value="Glycogen Phosphorylase B"/>
    <property type="match status" value="1"/>
</dbReference>
<evidence type="ECO:0000313" key="2">
    <source>
        <dbReference type="Proteomes" id="UP001268683"/>
    </source>
</evidence>
<accession>A0AA52ED04</accession>
<keyword evidence="2" id="KW-1185">Reference proteome</keyword>
<proteinExistence type="predicted"/>
<dbReference type="KEGG" id="tmk:QGN29_02220"/>
<dbReference type="AlphaFoldDB" id="A0AA52ED04"/>
<reference evidence="1" key="1">
    <citation type="submission" date="2023-04" db="EMBL/GenBank/DDBJ databases">
        <title>Complete genome sequence of Temperatibacter marinus.</title>
        <authorList>
            <person name="Rong J.-C."/>
            <person name="Yi M.-L."/>
            <person name="Zhao Q."/>
        </authorList>
    </citation>
    <scope>NUCLEOTIDE SEQUENCE</scope>
    <source>
        <strain evidence="1">NBRC 110045</strain>
    </source>
</reference>